<keyword evidence="2" id="KW-1185">Reference proteome</keyword>
<protein>
    <submittedName>
        <fullName evidence="1">Uncharacterized protein</fullName>
    </submittedName>
</protein>
<evidence type="ECO:0000313" key="2">
    <source>
        <dbReference type="Proteomes" id="UP000276133"/>
    </source>
</evidence>
<dbReference type="EMBL" id="REGN01002352">
    <property type="protein sequence ID" value="RNA28715.1"/>
    <property type="molecule type" value="Genomic_DNA"/>
</dbReference>
<gene>
    <name evidence="1" type="ORF">BpHYR1_040631</name>
</gene>
<comment type="caution">
    <text evidence="1">The sequence shown here is derived from an EMBL/GenBank/DDBJ whole genome shotgun (WGS) entry which is preliminary data.</text>
</comment>
<organism evidence="1 2">
    <name type="scientific">Brachionus plicatilis</name>
    <name type="common">Marine rotifer</name>
    <name type="synonym">Brachionus muelleri</name>
    <dbReference type="NCBI Taxonomy" id="10195"/>
    <lineage>
        <taxon>Eukaryota</taxon>
        <taxon>Metazoa</taxon>
        <taxon>Spiralia</taxon>
        <taxon>Gnathifera</taxon>
        <taxon>Rotifera</taxon>
        <taxon>Eurotatoria</taxon>
        <taxon>Monogononta</taxon>
        <taxon>Pseudotrocha</taxon>
        <taxon>Ploima</taxon>
        <taxon>Brachionidae</taxon>
        <taxon>Brachionus</taxon>
    </lineage>
</organism>
<sequence length="62" mass="7103">MQQINKFMYNFFGEKTWKKASSYLYGGKAAIKRLGHSNSCNLYLLFPFKNLSLLSFIASASQ</sequence>
<dbReference type="AlphaFoldDB" id="A0A3M7RZD4"/>
<reference evidence="1 2" key="1">
    <citation type="journal article" date="2018" name="Sci. Rep.">
        <title>Genomic signatures of local adaptation to the degree of environmental predictability in rotifers.</title>
        <authorList>
            <person name="Franch-Gras L."/>
            <person name="Hahn C."/>
            <person name="Garcia-Roger E.M."/>
            <person name="Carmona M.J."/>
            <person name="Serra M."/>
            <person name="Gomez A."/>
        </authorList>
    </citation>
    <scope>NUCLEOTIDE SEQUENCE [LARGE SCALE GENOMIC DNA]</scope>
    <source>
        <strain evidence="1">HYR1</strain>
    </source>
</reference>
<accession>A0A3M7RZD4</accession>
<name>A0A3M7RZD4_BRAPC</name>
<dbReference type="Proteomes" id="UP000276133">
    <property type="component" value="Unassembled WGS sequence"/>
</dbReference>
<evidence type="ECO:0000313" key="1">
    <source>
        <dbReference type="EMBL" id="RNA28715.1"/>
    </source>
</evidence>
<proteinExistence type="predicted"/>